<dbReference type="VEuPathDB" id="GiardiaDB:GLP15_2412"/>
<accession>E1EZ03</accession>
<name>E1EZ03_GIAIA</name>
<comment type="caution">
    <text evidence="1">The sequence shown here is derived from an EMBL/GenBank/DDBJ whole genome shotgun (WGS) entry which is preliminary data.</text>
</comment>
<organism evidence="1 2">
    <name type="scientific">Giardia intestinalis (strain P15)</name>
    <name type="common">Giardia lamblia</name>
    <dbReference type="NCBI Taxonomy" id="658858"/>
    <lineage>
        <taxon>Eukaryota</taxon>
        <taxon>Metamonada</taxon>
        <taxon>Diplomonadida</taxon>
        <taxon>Hexamitidae</taxon>
        <taxon>Giardiinae</taxon>
        <taxon>Giardia</taxon>
    </lineage>
</organism>
<reference evidence="1 2" key="1">
    <citation type="journal article" date="2010" name="BMC Genomics">
        <title>Genome analysis and comparative genomics of a Giardia intestinalis assemblage E isolate.</title>
        <authorList>
            <person name="Jerlstrom-Hultqvist J."/>
            <person name="Franzen O."/>
            <person name="Ankarklev J."/>
            <person name="Xu F."/>
            <person name="Nohynkova E."/>
            <person name="Andersson J.O."/>
            <person name="Svard S.G."/>
            <person name="Andersson B."/>
        </authorList>
    </citation>
    <scope>NUCLEOTIDE SEQUENCE [LARGE SCALE GENOMIC DNA]</scope>
    <source>
        <strain evidence="1 2">P15</strain>
    </source>
</reference>
<sequence length="256" mass="29305">MIKLRLEDSKSHNLKAGCDESADGLDHTEDQSAGVMRSSPFAVPYPTKADASVYKYLCYLEFLLRLQRRCHDSQEVEAEIHAVLSTKGPIVRGCSLLHIRTMDSLVRRLKSFFIDFQNCYDAITLVGKELFVGDNIVCPQVDRDELLSSFYVLIGLLNERSSPVYLEEIYYSIWGLVRQIDGTQAVQDAFFTERNALVSILQELYVYVKQAEQESTTDLPSQTEKPIQHLLDATLRKRLLEQLIHLYKTMYAQVNV</sequence>
<dbReference type="OrthoDB" id="10251707at2759"/>
<gene>
    <name evidence="1" type="ORF">GLP15_2412</name>
</gene>
<dbReference type="OMA" id="IVCPQVD"/>
<dbReference type="Proteomes" id="UP000008974">
    <property type="component" value="Unassembled WGS sequence"/>
</dbReference>
<evidence type="ECO:0000313" key="2">
    <source>
        <dbReference type="Proteomes" id="UP000008974"/>
    </source>
</evidence>
<evidence type="ECO:0000313" key="1">
    <source>
        <dbReference type="EMBL" id="EFO64569.1"/>
    </source>
</evidence>
<dbReference type="AlphaFoldDB" id="E1EZ03"/>
<proteinExistence type="predicted"/>
<dbReference type="EMBL" id="ACVC01000078">
    <property type="protein sequence ID" value="EFO64569.1"/>
    <property type="molecule type" value="Genomic_DNA"/>
</dbReference>
<protein>
    <submittedName>
        <fullName evidence="1">Uncharacterized protein</fullName>
    </submittedName>
</protein>